<dbReference type="HOGENOM" id="CLU_157896_2_1_9"/>
<dbReference type="AlphaFoldDB" id="Q8CUI7"/>
<reference evidence="2 3" key="1">
    <citation type="journal article" date="2001" name="FEMS Microbiol. Lett.">
        <title>Oceanobacillus iheyensis gen. nov., sp. nov., a deep-sea extremely halotolerant and alkaliphilic species isolated from a depth of 1050 m on the Iheya Ridge.</title>
        <authorList>
            <person name="Lu J."/>
            <person name="Nogi Y."/>
            <person name="Takami H."/>
        </authorList>
    </citation>
    <scope>NUCLEOTIDE SEQUENCE [LARGE SCALE GENOMIC DNA]</scope>
    <source>
        <strain evidence="3">DSM 14371 / CIP 107618 / JCM 11309 / KCTC 3954 / HTE831</strain>
    </source>
</reference>
<proteinExistence type="predicted"/>
<feature type="transmembrane region" description="Helical" evidence="1">
    <location>
        <begin position="6"/>
        <end position="24"/>
    </location>
</feature>
<dbReference type="Proteomes" id="UP000000822">
    <property type="component" value="Chromosome"/>
</dbReference>
<dbReference type="STRING" id="221109.gene:10733359"/>
<dbReference type="Pfam" id="PF05437">
    <property type="entry name" value="AzlD"/>
    <property type="match status" value="1"/>
</dbReference>
<evidence type="ECO:0000313" key="2">
    <source>
        <dbReference type="EMBL" id="BAC13076.1"/>
    </source>
</evidence>
<evidence type="ECO:0000313" key="3">
    <source>
        <dbReference type="Proteomes" id="UP000000822"/>
    </source>
</evidence>
<dbReference type="InterPro" id="IPR008407">
    <property type="entry name" value="Brnchd-chn_aa_trnsp_AzlD"/>
</dbReference>
<feature type="transmembrane region" description="Helical" evidence="1">
    <location>
        <begin position="36"/>
        <end position="57"/>
    </location>
</feature>
<evidence type="ECO:0000256" key="1">
    <source>
        <dbReference type="SAM" id="Phobius"/>
    </source>
</evidence>
<gene>
    <name evidence="2" type="ordered locus">OB1120</name>
</gene>
<keyword evidence="1" id="KW-0812">Transmembrane</keyword>
<dbReference type="RefSeq" id="WP_011065521.1">
    <property type="nucleotide sequence ID" value="NC_004193.1"/>
</dbReference>
<dbReference type="OrthoDB" id="9811308at2"/>
<feature type="transmembrane region" description="Helical" evidence="1">
    <location>
        <begin position="63"/>
        <end position="96"/>
    </location>
</feature>
<keyword evidence="3" id="KW-1185">Reference proteome</keyword>
<accession>Q8CUI7</accession>
<dbReference type="KEGG" id="oih:OB1120"/>
<protein>
    <submittedName>
        <fullName evidence="2">Hypothetical conserved protein</fullName>
    </submittedName>
</protein>
<dbReference type="eggNOG" id="COG4392">
    <property type="taxonomic scope" value="Bacteria"/>
</dbReference>
<name>Q8CUI7_OCEIH</name>
<dbReference type="EMBL" id="BA000028">
    <property type="protein sequence ID" value="BAC13076.1"/>
    <property type="molecule type" value="Genomic_DNA"/>
</dbReference>
<sequence length="101" mass="11174">MIIVMIMGMFIVTMLPRLIPVFIVEKIQFRPWVNRWLLAIPYAALGALIFPGILSIVPNQPIVGLLGGLVAITLSLLRLNVVFVVIGSILAAYIMINLFPM</sequence>
<reference evidence="2 3" key="2">
    <citation type="journal article" date="2002" name="Nucleic Acids Res.">
        <title>Genome sequence of Oceanobacillus iheyensis isolated from the Iheya Ridge and its unexpected adaptive capabilities to extreme environments.</title>
        <authorList>
            <person name="Takami H."/>
            <person name="Takaki Y."/>
            <person name="Uchiyama I."/>
        </authorList>
    </citation>
    <scope>NUCLEOTIDE SEQUENCE [LARGE SCALE GENOMIC DNA]</scope>
    <source>
        <strain evidence="3">DSM 14371 / CIP 107618 / JCM 11309 / KCTC 3954 / HTE831</strain>
    </source>
</reference>
<keyword evidence="1" id="KW-0472">Membrane</keyword>
<keyword evidence="1" id="KW-1133">Transmembrane helix</keyword>
<organism evidence="2 3">
    <name type="scientific">Oceanobacillus iheyensis (strain DSM 14371 / CIP 107618 / JCM 11309 / KCTC 3954 / HTE831)</name>
    <dbReference type="NCBI Taxonomy" id="221109"/>
    <lineage>
        <taxon>Bacteria</taxon>
        <taxon>Bacillati</taxon>
        <taxon>Bacillota</taxon>
        <taxon>Bacilli</taxon>
        <taxon>Bacillales</taxon>
        <taxon>Bacillaceae</taxon>
        <taxon>Oceanobacillus</taxon>
    </lineage>
</organism>